<feature type="domain" description="NR LBD" evidence="4">
    <location>
        <begin position="1"/>
        <end position="156"/>
    </location>
</feature>
<protein>
    <submittedName>
        <fullName evidence="5">NR LBD domain-containing protein</fullName>
    </submittedName>
</protein>
<reference evidence="6" key="1">
    <citation type="submission" date="2010-08" db="EMBL/GenBank/DDBJ databases">
        <authorList>
            <consortium name="Caenorhabditis japonica Sequencing Consortium"/>
            <person name="Wilson R.K."/>
        </authorList>
    </citation>
    <scope>NUCLEOTIDE SEQUENCE [LARGE SCALE GENOMIC DNA]</scope>
    <source>
        <strain evidence="6">DF5081</strain>
    </source>
</reference>
<dbReference type="Gene3D" id="1.10.565.10">
    <property type="entry name" value="Retinoid X Receptor"/>
    <property type="match status" value="1"/>
</dbReference>
<sequence>MFLPSGDYIDLKHLDSYYNNNLEEFSQTEIVSMSAKQFDVLSKCITDSLNFENVDLYEFLTLTALILWESDLDSDIDRPPAQDEALQFRSTIMRELIIYYQSINSYEDVALRLGKVLLILANIQRASHRFHKYIEIKNLLDLYALPRNLFDLFTPVS</sequence>
<accession>A0A8R1HNL7</accession>
<evidence type="ECO:0000313" key="6">
    <source>
        <dbReference type="Proteomes" id="UP000005237"/>
    </source>
</evidence>
<dbReference type="Proteomes" id="UP000005237">
    <property type="component" value="Unassembled WGS sequence"/>
</dbReference>
<dbReference type="PANTHER" id="PTHR46011">
    <property type="entry name" value="NUCLEAR HORMONE RECEPTOR FAMILY MEMBER NHR-86-RELATED"/>
    <property type="match status" value="1"/>
</dbReference>
<keyword evidence="1" id="KW-0805">Transcription regulation</keyword>
<dbReference type="InterPro" id="IPR000536">
    <property type="entry name" value="Nucl_hrmn_rcpt_lig-bd"/>
</dbReference>
<dbReference type="GO" id="GO:0005634">
    <property type="term" value="C:nucleus"/>
    <property type="evidence" value="ECO:0007669"/>
    <property type="project" value="TreeGrafter"/>
</dbReference>
<dbReference type="GO" id="GO:0006357">
    <property type="term" value="P:regulation of transcription by RNA polymerase II"/>
    <property type="evidence" value="ECO:0007669"/>
    <property type="project" value="TreeGrafter"/>
</dbReference>
<dbReference type="GO" id="GO:0003700">
    <property type="term" value="F:DNA-binding transcription factor activity"/>
    <property type="evidence" value="ECO:0007669"/>
    <property type="project" value="TreeGrafter"/>
</dbReference>
<dbReference type="InterPro" id="IPR035500">
    <property type="entry name" value="NHR-like_dom_sf"/>
</dbReference>
<reference evidence="5" key="2">
    <citation type="submission" date="2022-06" db="UniProtKB">
        <authorList>
            <consortium name="EnsemblMetazoa"/>
        </authorList>
    </citation>
    <scope>IDENTIFICATION</scope>
    <source>
        <strain evidence="5">DF5081</strain>
    </source>
</reference>
<keyword evidence="6" id="KW-1185">Reference proteome</keyword>
<dbReference type="Pfam" id="PF00104">
    <property type="entry name" value="Hormone_recep"/>
    <property type="match status" value="1"/>
</dbReference>
<dbReference type="PANTHER" id="PTHR46011:SF10">
    <property type="entry name" value="NUCLEAR HORMONE RECEPTOR FAMILY MEMBER NHR-199-RELATED"/>
    <property type="match status" value="1"/>
</dbReference>
<dbReference type="AlphaFoldDB" id="A0A8R1HNL7"/>
<dbReference type="SUPFAM" id="SSF48508">
    <property type="entry name" value="Nuclear receptor ligand-binding domain"/>
    <property type="match status" value="1"/>
</dbReference>
<evidence type="ECO:0000313" key="5">
    <source>
        <dbReference type="EnsemblMetazoa" id="CJA04315.1"/>
    </source>
</evidence>
<evidence type="ECO:0000256" key="1">
    <source>
        <dbReference type="ARBA" id="ARBA00023015"/>
    </source>
</evidence>
<organism evidence="5 6">
    <name type="scientific">Caenorhabditis japonica</name>
    <dbReference type="NCBI Taxonomy" id="281687"/>
    <lineage>
        <taxon>Eukaryota</taxon>
        <taxon>Metazoa</taxon>
        <taxon>Ecdysozoa</taxon>
        <taxon>Nematoda</taxon>
        <taxon>Chromadorea</taxon>
        <taxon>Rhabditida</taxon>
        <taxon>Rhabditina</taxon>
        <taxon>Rhabditomorpha</taxon>
        <taxon>Rhabditoidea</taxon>
        <taxon>Rhabditidae</taxon>
        <taxon>Peloderinae</taxon>
        <taxon>Caenorhabditis</taxon>
    </lineage>
</organism>
<keyword evidence="3" id="KW-0675">Receptor</keyword>
<evidence type="ECO:0000256" key="2">
    <source>
        <dbReference type="ARBA" id="ARBA00023163"/>
    </source>
</evidence>
<evidence type="ECO:0000259" key="4">
    <source>
        <dbReference type="PROSITE" id="PS51843"/>
    </source>
</evidence>
<evidence type="ECO:0000256" key="3">
    <source>
        <dbReference type="ARBA" id="ARBA00023170"/>
    </source>
</evidence>
<dbReference type="PROSITE" id="PS51843">
    <property type="entry name" value="NR_LBD"/>
    <property type="match status" value="1"/>
</dbReference>
<dbReference type="EnsemblMetazoa" id="CJA04315.1">
    <property type="protein sequence ID" value="CJA04315.1"/>
    <property type="gene ID" value="WBGene00123519"/>
</dbReference>
<proteinExistence type="predicted"/>
<name>A0A8R1HNL7_CAEJA</name>
<keyword evidence="2" id="KW-0804">Transcription</keyword>